<reference evidence="1" key="1">
    <citation type="submission" date="2021-06" db="EMBL/GenBank/DDBJ databases">
        <authorList>
            <person name="Kallberg Y."/>
            <person name="Tangrot J."/>
            <person name="Rosling A."/>
        </authorList>
    </citation>
    <scope>NUCLEOTIDE SEQUENCE</scope>
    <source>
        <strain evidence="1">IL203A</strain>
    </source>
</reference>
<dbReference type="EMBL" id="CAJVPU010009502">
    <property type="protein sequence ID" value="CAG8595562.1"/>
    <property type="molecule type" value="Genomic_DNA"/>
</dbReference>
<name>A0ACA9MMJ9_9GLOM</name>
<keyword evidence="2" id="KW-1185">Reference proteome</keyword>
<proteinExistence type="predicted"/>
<evidence type="ECO:0000313" key="2">
    <source>
        <dbReference type="Proteomes" id="UP000789702"/>
    </source>
</evidence>
<gene>
    <name evidence="1" type="ORF">DHETER_LOCUS7036</name>
</gene>
<feature type="non-terminal residue" evidence="1">
    <location>
        <position position="1"/>
    </location>
</feature>
<accession>A0ACA9MMJ9</accession>
<evidence type="ECO:0000313" key="1">
    <source>
        <dbReference type="EMBL" id="CAG8595562.1"/>
    </source>
</evidence>
<organism evidence="1 2">
    <name type="scientific">Dentiscutata heterogama</name>
    <dbReference type="NCBI Taxonomy" id="1316150"/>
    <lineage>
        <taxon>Eukaryota</taxon>
        <taxon>Fungi</taxon>
        <taxon>Fungi incertae sedis</taxon>
        <taxon>Mucoromycota</taxon>
        <taxon>Glomeromycotina</taxon>
        <taxon>Glomeromycetes</taxon>
        <taxon>Diversisporales</taxon>
        <taxon>Gigasporaceae</taxon>
        <taxon>Dentiscutata</taxon>
    </lineage>
</organism>
<sequence length="65" mass="7566">TLFLSSSTPIIRINLKGDLEELRPLSQSLLPSNLKHQNDLMQDTLKILRFLRHNKLEIHCSQNRS</sequence>
<protein>
    <submittedName>
        <fullName evidence="1">9797_t:CDS:1</fullName>
    </submittedName>
</protein>
<dbReference type="Proteomes" id="UP000789702">
    <property type="component" value="Unassembled WGS sequence"/>
</dbReference>
<comment type="caution">
    <text evidence="1">The sequence shown here is derived from an EMBL/GenBank/DDBJ whole genome shotgun (WGS) entry which is preliminary data.</text>
</comment>